<dbReference type="eggNOG" id="COG2902">
    <property type="taxonomic scope" value="Bacteria"/>
</dbReference>
<evidence type="ECO:0000313" key="3">
    <source>
        <dbReference type="EMBL" id="GAL03558.1"/>
    </source>
</evidence>
<dbReference type="Pfam" id="PF21078">
    <property type="entry name" value="GDH_HM3"/>
    <property type="match status" value="1"/>
</dbReference>
<dbReference type="AlphaFoldDB" id="A0A090QMV9"/>
<dbReference type="STRING" id="754436.JCM19237_6452"/>
<evidence type="ECO:0000313" key="4">
    <source>
        <dbReference type="Proteomes" id="UP000029227"/>
    </source>
</evidence>
<dbReference type="InterPro" id="IPR049056">
    <property type="entry name" value="NAD_Glu_DH_HM3"/>
</dbReference>
<evidence type="ECO:0000259" key="2">
    <source>
        <dbReference type="Pfam" id="PF21077"/>
    </source>
</evidence>
<protein>
    <submittedName>
        <fullName evidence="3">NAD-specific glutamate dehydrogenase large form</fullName>
        <ecNumber evidence="3">1.4.1.2</ecNumber>
    </submittedName>
</protein>
<dbReference type="GO" id="GO:0004352">
    <property type="term" value="F:glutamate dehydrogenase (NAD+) activity"/>
    <property type="evidence" value="ECO:0007669"/>
    <property type="project" value="UniProtKB-EC"/>
</dbReference>
<dbReference type="Proteomes" id="UP000029227">
    <property type="component" value="Unassembled WGS sequence"/>
</dbReference>
<dbReference type="InterPro" id="IPR049058">
    <property type="entry name" value="NAD_Glu_DH_HM2"/>
</dbReference>
<dbReference type="Pfam" id="PF21073">
    <property type="entry name" value="GDH_HM1"/>
    <property type="match status" value="1"/>
</dbReference>
<dbReference type="PANTHER" id="PTHR43403:SF1">
    <property type="entry name" value="NAD-SPECIFIC GLUTAMATE DEHYDROGENASE"/>
    <property type="match status" value="1"/>
</dbReference>
<accession>A0A090QMV9</accession>
<organism evidence="3 4">
    <name type="scientific">Photobacterium aphoticum</name>
    <dbReference type="NCBI Taxonomy" id="754436"/>
    <lineage>
        <taxon>Bacteria</taxon>
        <taxon>Pseudomonadati</taxon>
        <taxon>Pseudomonadota</taxon>
        <taxon>Gammaproteobacteria</taxon>
        <taxon>Vibrionales</taxon>
        <taxon>Vibrionaceae</taxon>
        <taxon>Photobacterium</taxon>
    </lineage>
</organism>
<dbReference type="InterPro" id="IPR007780">
    <property type="entry name" value="NAD_Glu_DH_bac"/>
</dbReference>
<dbReference type="PANTHER" id="PTHR43403">
    <property type="entry name" value="NAD-SPECIFIC GLUTAMATE DEHYDROGENASE"/>
    <property type="match status" value="1"/>
</dbReference>
<keyword evidence="3" id="KW-0560">Oxidoreductase</keyword>
<evidence type="ECO:0000259" key="1">
    <source>
        <dbReference type="Pfam" id="PF21076"/>
    </source>
</evidence>
<sequence length="602" mass="69071">MLNGPYYFKRDASGTIMDACGKEGDLQTLFHIEVDRLNKKQELEALKAELEHVLSDVECVVNDWQLMQNKLQDVVKELKTAPLPVEKTARDETIAFLDWLTRHNFTFMGYHQYDLIPIEGDYELRPCEGSGLGILNQPNKVRTLRLSQLPESARIEARKPNLLILTKSNGKSKIHRPAYTDYIGIKRFDDNGNVIGEHRFTGLYASTAYHQSTTNIPLLSDKVARILEESGYPSGSHSWKALNNLLETYPRDELIQANEKEMLEVGRGVVRMQDRDLLRLFVRRDPFGRFFSCMVYVTKERYNTELRRKTQAVLKEYFASEQDVEFTTFFSESPLARTHYIVRVENNNYDIDVKAIEHNLVEAASSWEDRLYGSLKANFGESQGTSLAKNYARAFPRSYKEQMLPGSAVADIAQLEALSENNKLGMLFYRPQEEANDSRFVKLKLFHRDEPIHLSDVMPMLENLGLRVIGESPYQVVTAEGIVYWILDFAMLHNACTGIDLSEARDRFQEAFAAIWYGELESDGFNRLVLCAGLTGREITILRSFARYMRQVGFPFSQHYIEETLSGHSDLAKDLVALFRLRFDPKGSYTEKSRAGIAYPFE</sequence>
<feature type="domain" description="NAD-glutamate dehydrogenase ACT2" evidence="1">
    <location>
        <begin position="279"/>
        <end position="368"/>
    </location>
</feature>
<name>A0A090QMV9_9GAMM</name>
<gene>
    <name evidence="3" type="ORF">JCM19237_6452</name>
</gene>
<dbReference type="InterPro" id="IPR049062">
    <property type="entry name" value="NAD_Glu_DH_ACT2"/>
</dbReference>
<feature type="domain" description="NAD-glutamate dehydrogenase ACT3" evidence="2">
    <location>
        <begin position="424"/>
        <end position="503"/>
    </location>
</feature>
<dbReference type="EMBL" id="BBMN01000002">
    <property type="protein sequence ID" value="GAL03558.1"/>
    <property type="molecule type" value="Genomic_DNA"/>
</dbReference>
<dbReference type="Pfam" id="PF21079">
    <property type="entry name" value="GDH_HM2"/>
    <property type="match status" value="1"/>
</dbReference>
<reference evidence="3 4" key="1">
    <citation type="journal article" date="2014" name="Genome Announc.">
        <title>Draft Genome Sequences of Two Vibrionaceae Species, Vibrio ponticus C121 and Photobacterium aphoticum C119, Isolated as Coral Reef Microbiota.</title>
        <authorList>
            <person name="Al-saari N."/>
            <person name="Meirelles P.M."/>
            <person name="Mino S."/>
            <person name="Suda W."/>
            <person name="Oshima K."/>
            <person name="Hattori M."/>
            <person name="Ohkuma M."/>
            <person name="Thompson F.L."/>
            <person name="Gomez-Gil B."/>
            <person name="Sawabe T."/>
            <person name="Sawabe T."/>
        </authorList>
    </citation>
    <scope>NUCLEOTIDE SEQUENCE [LARGE SCALE GENOMIC DNA]</scope>
    <source>
        <strain evidence="3 4">JCM 19237</strain>
    </source>
</reference>
<dbReference type="GO" id="GO:0004069">
    <property type="term" value="F:L-aspartate:2-oxoglutarate aminotransferase activity"/>
    <property type="evidence" value="ECO:0007669"/>
    <property type="project" value="InterPro"/>
</dbReference>
<comment type="caution">
    <text evidence="3">The sequence shown here is derived from an EMBL/GenBank/DDBJ whole genome shotgun (WGS) entry which is preliminary data.</text>
</comment>
<dbReference type="GO" id="GO:0006538">
    <property type="term" value="P:L-glutamate catabolic process"/>
    <property type="evidence" value="ECO:0007669"/>
    <property type="project" value="InterPro"/>
</dbReference>
<dbReference type="Pfam" id="PF21076">
    <property type="entry name" value="GDH_ACT2"/>
    <property type="match status" value="1"/>
</dbReference>
<dbReference type="InterPro" id="IPR049059">
    <property type="entry name" value="NAD_Glu_DH_HM1"/>
</dbReference>
<proteinExistence type="predicted"/>
<dbReference type="EC" id="1.4.1.2" evidence="3"/>
<dbReference type="Pfam" id="PF21077">
    <property type="entry name" value="GDH_ACT3"/>
    <property type="match status" value="1"/>
</dbReference>
<dbReference type="InterPro" id="IPR049064">
    <property type="entry name" value="NAD_Glu_DH_ACT3"/>
</dbReference>